<organism evidence="1 2">
    <name type="scientific">Schistosoma mattheei</name>
    <dbReference type="NCBI Taxonomy" id="31246"/>
    <lineage>
        <taxon>Eukaryota</taxon>
        <taxon>Metazoa</taxon>
        <taxon>Spiralia</taxon>
        <taxon>Lophotrochozoa</taxon>
        <taxon>Platyhelminthes</taxon>
        <taxon>Trematoda</taxon>
        <taxon>Digenea</taxon>
        <taxon>Strigeidida</taxon>
        <taxon>Schistosomatoidea</taxon>
        <taxon>Schistosomatidae</taxon>
        <taxon>Schistosoma</taxon>
    </lineage>
</organism>
<evidence type="ECO:0000313" key="1">
    <source>
        <dbReference type="EMBL" id="VDP72378.1"/>
    </source>
</evidence>
<keyword evidence="2" id="KW-1185">Reference proteome</keyword>
<reference evidence="1 2" key="1">
    <citation type="submission" date="2018-11" db="EMBL/GenBank/DDBJ databases">
        <authorList>
            <consortium name="Pathogen Informatics"/>
        </authorList>
    </citation>
    <scope>NUCLEOTIDE SEQUENCE [LARGE SCALE GENOMIC DNA]</scope>
    <source>
        <strain>Denwood</strain>
        <strain evidence="2">Zambia</strain>
    </source>
</reference>
<protein>
    <submittedName>
        <fullName evidence="1">Uncharacterized protein</fullName>
    </submittedName>
</protein>
<dbReference type="STRING" id="31246.A0A183PR07"/>
<dbReference type="GO" id="GO:0070034">
    <property type="term" value="F:telomerase RNA binding"/>
    <property type="evidence" value="ECO:0007669"/>
    <property type="project" value="TreeGrafter"/>
</dbReference>
<name>A0A183PR07_9TREM</name>
<gene>
    <name evidence="1" type="ORF">SMTD_LOCUS16793</name>
</gene>
<dbReference type="GO" id="GO:0000184">
    <property type="term" value="P:nuclear-transcribed mRNA catabolic process, nonsense-mediated decay"/>
    <property type="evidence" value="ECO:0007669"/>
    <property type="project" value="TreeGrafter"/>
</dbReference>
<dbReference type="EMBL" id="UZAL01037698">
    <property type="protein sequence ID" value="VDP72378.1"/>
    <property type="molecule type" value="Genomic_DNA"/>
</dbReference>
<dbReference type="AlphaFoldDB" id="A0A183PR07"/>
<dbReference type="PANTHER" id="PTHR15696">
    <property type="entry name" value="SMG-7 SUPPRESSOR WITH MORPHOLOGICAL EFFECT ON GENITALIA PROTEIN 7"/>
    <property type="match status" value="1"/>
</dbReference>
<proteinExistence type="predicted"/>
<dbReference type="GO" id="GO:0005697">
    <property type="term" value="C:telomerase holoenzyme complex"/>
    <property type="evidence" value="ECO:0007669"/>
    <property type="project" value="TreeGrafter"/>
</dbReference>
<dbReference type="Proteomes" id="UP000269396">
    <property type="component" value="Unassembled WGS sequence"/>
</dbReference>
<dbReference type="PANTHER" id="PTHR15696:SF0">
    <property type="entry name" value="TELOMERASE-BINDING PROTEIN EST1A"/>
    <property type="match status" value="1"/>
</dbReference>
<sequence length="471" mass="54098">METFPEVASLTLQALSGLLAQKPCPLSTERLCQLFVVNMFNVDRAASMTNQTNTMNNSLKNRINESKMIVNNDNKISLNIGMDNFVPSSRLTEIEALRSVHHDHAARFALDTFSLTPPMDASPGWLSPDARILLSALCLWTEWMILHPEHWLPPPNHRDPTLRPHLDDWLLVAKLCTEAASWLARLSVRPKYEEITPTTSLVLRLKGEPNCDEKLDDDSDKSSILYHIFEDGNLYKAAFLSEEVFVAGFKPMLDLTPKIWVLVISVITFSFITENFPKGDWDPETVADFVRIEKLVLFGDYLCGIETPVLNYNIERAVYESVIQRESSERLQDKRVDVKANITQNTSDISLENEEKRQLELTSVSGNRIIYNNYIRIILNSLYFLVSCQQLTASKHNFIYLFEHIDIGTRRHQMHMRHINHSICMTAVDTAWVPKPKQVVFLGSNIRSLRPKGLIHKAMEQRREMQPHRSR</sequence>
<evidence type="ECO:0000313" key="2">
    <source>
        <dbReference type="Proteomes" id="UP000269396"/>
    </source>
</evidence>
<dbReference type="GO" id="GO:0042162">
    <property type="term" value="F:telomeric DNA binding"/>
    <property type="evidence" value="ECO:0007669"/>
    <property type="project" value="TreeGrafter"/>
</dbReference>
<accession>A0A183PR07</accession>
<dbReference type="InterPro" id="IPR045153">
    <property type="entry name" value="Est1/Ebs1-like"/>
</dbReference>